<protein>
    <submittedName>
        <fullName evidence="2">Uncharacterized protein</fullName>
    </submittedName>
</protein>
<sequence>RSPGETALALSSVSSSLGSAESELSLLGRLRVRTDDKQKEKQRVRRAESLPTCQKMERQQGGDNNQTVLHQFCCPAPEAHEGETSTACVP</sequence>
<proteinExistence type="predicted"/>
<dbReference type="AlphaFoldDB" id="A0AAD6AGZ6"/>
<feature type="non-terminal residue" evidence="2">
    <location>
        <position position="90"/>
    </location>
</feature>
<feature type="region of interest" description="Disordered" evidence="1">
    <location>
        <begin position="35"/>
        <end position="62"/>
    </location>
</feature>
<dbReference type="EMBL" id="JAPTMU010000022">
    <property type="protein sequence ID" value="KAJ4924889.1"/>
    <property type="molecule type" value="Genomic_DNA"/>
</dbReference>
<name>A0AAD6AGZ6_9TELE</name>
<gene>
    <name evidence="2" type="ORF">JOQ06_003482</name>
    <name evidence="3" type="ORF">JOQ06_003838</name>
</gene>
<reference evidence="2" key="1">
    <citation type="submission" date="2022-11" db="EMBL/GenBank/DDBJ databases">
        <title>Chromosome-level genome of Pogonophryne albipinna.</title>
        <authorList>
            <person name="Jo E."/>
        </authorList>
    </citation>
    <scope>NUCLEOTIDE SEQUENCE</scope>
    <source>
        <strain evidence="2">SGF0006</strain>
        <tissue evidence="2">Muscle</tissue>
    </source>
</reference>
<dbReference type="EMBL" id="JAPTMU010000022">
    <property type="protein sequence ID" value="KAJ4924526.1"/>
    <property type="molecule type" value="Genomic_DNA"/>
</dbReference>
<evidence type="ECO:0000313" key="3">
    <source>
        <dbReference type="EMBL" id="KAJ4924889.1"/>
    </source>
</evidence>
<accession>A0AAD6AGZ6</accession>
<comment type="caution">
    <text evidence="2">The sequence shown here is derived from an EMBL/GenBank/DDBJ whole genome shotgun (WGS) entry which is preliminary data.</text>
</comment>
<feature type="non-terminal residue" evidence="2">
    <location>
        <position position="1"/>
    </location>
</feature>
<evidence type="ECO:0000256" key="1">
    <source>
        <dbReference type="SAM" id="MobiDB-lite"/>
    </source>
</evidence>
<dbReference type="Proteomes" id="UP001219934">
    <property type="component" value="Unassembled WGS sequence"/>
</dbReference>
<evidence type="ECO:0000313" key="2">
    <source>
        <dbReference type="EMBL" id="KAJ4924526.1"/>
    </source>
</evidence>
<keyword evidence="4" id="KW-1185">Reference proteome</keyword>
<organism evidence="2 4">
    <name type="scientific">Pogonophryne albipinna</name>
    <dbReference type="NCBI Taxonomy" id="1090488"/>
    <lineage>
        <taxon>Eukaryota</taxon>
        <taxon>Metazoa</taxon>
        <taxon>Chordata</taxon>
        <taxon>Craniata</taxon>
        <taxon>Vertebrata</taxon>
        <taxon>Euteleostomi</taxon>
        <taxon>Actinopterygii</taxon>
        <taxon>Neopterygii</taxon>
        <taxon>Teleostei</taxon>
        <taxon>Neoteleostei</taxon>
        <taxon>Acanthomorphata</taxon>
        <taxon>Eupercaria</taxon>
        <taxon>Perciformes</taxon>
        <taxon>Notothenioidei</taxon>
        <taxon>Pogonophryne</taxon>
    </lineage>
</organism>
<evidence type="ECO:0000313" key="4">
    <source>
        <dbReference type="Proteomes" id="UP001219934"/>
    </source>
</evidence>
<feature type="compositionally biased region" description="Basic and acidic residues" evidence="1">
    <location>
        <begin position="35"/>
        <end position="48"/>
    </location>
</feature>